<keyword evidence="6 7" id="KW-0472">Membrane</keyword>
<evidence type="ECO:0000259" key="8">
    <source>
        <dbReference type="PROSITE" id="PS50928"/>
    </source>
</evidence>
<evidence type="ECO:0000256" key="2">
    <source>
        <dbReference type="ARBA" id="ARBA00022448"/>
    </source>
</evidence>
<dbReference type="GO" id="GO:0005886">
    <property type="term" value="C:plasma membrane"/>
    <property type="evidence" value="ECO:0007669"/>
    <property type="project" value="UniProtKB-SubCell"/>
</dbReference>
<dbReference type="InterPro" id="IPR025966">
    <property type="entry name" value="OppC_N"/>
</dbReference>
<reference evidence="9 10" key="1">
    <citation type="submission" date="2018-11" db="EMBL/GenBank/DDBJ databases">
        <title>Taxonoimc description of Halomarina strain SPP-AMP-1.</title>
        <authorList>
            <person name="Pal Y."/>
            <person name="Srinivasana K."/>
            <person name="Verma A."/>
            <person name="Kumar P."/>
        </authorList>
    </citation>
    <scope>NUCLEOTIDE SEQUENCE [LARGE SCALE GENOMIC DNA]</scope>
    <source>
        <strain evidence="9 10">SPP-AMP-1</strain>
    </source>
</reference>
<dbReference type="EMBL" id="RRCH01000027">
    <property type="protein sequence ID" value="RRJ29682.1"/>
    <property type="molecule type" value="Genomic_DNA"/>
</dbReference>
<dbReference type="InterPro" id="IPR000515">
    <property type="entry name" value="MetI-like"/>
</dbReference>
<keyword evidence="10" id="KW-1185">Reference proteome</keyword>
<evidence type="ECO:0000256" key="7">
    <source>
        <dbReference type="RuleBase" id="RU363032"/>
    </source>
</evidence>
<dbReference type="OrthoDB" id="312811at2157"/>
<dbReference type="AlphaFoldDB" id="A0A3P3R876"/>
<feature type="transmembrane region" description="Helical" evidence="7">
    <location>
        <begin position="51"/>
        <end position="69"/>
    </location>
</feature>
<dbReference type="SUPFAM" id="SSF161098">
    <property type="entry name" value="MetI-like"/>
    <property type="match status" value="1"/>
</dbReference>
<keyword evidence="3" id="KW-1003">Cell membrane</keyword>
<comment type="caution">
    <text evidence="9">The sequence shown here is derived from an EMBL/GenBank/DDBJ whole genome shotgun (WGS) entry which is preliminary data.</text>
</comment>
<dbReference type="InterPro" id="IPR050366">
    <property type="entry name" value="BP-dependent_transpt_permease"/>
</dbReference>
<keyword evidence="4 7" id="KW-0812">Transmembrane</keyword>
<feature type="transmembrane region" description="Helical" evidence="7">
    <location>
        <begin position="250"/>
        <end position="273"/>
    </location>
</feature>
<feature type="transmembrane region" description="Helical" evidence="7">
    <location>
        <begin position="301"/>
        <end position="319"/>
    </location>
</feature>
<accession>A0A3P3R876</accession>
<dbReference type="GO" id="GO:0055085">
    <property type="term" value="P:transmembrane transport"/>
    <property type="evidence" value="ECO:0007669"/>
    <property type="project" value="InterPro"/>
</dbReference>
<dbReference type="PROSITE" id="PS50928">
    <property type="entry name" value="ABC_TM1"/>
    <property type="match status" value="1"/>
</dbReference>
<evidence type="ECO:0000313" key="10">
    <source>
        <dbReference type="Proteomes" id="UP000282322"/>
    </source>
</evidence>
<dbReference type="PANTHER" id="PTHR43386">
    <property type="entry name" value="OLIGOPEPTIDE TRANSPORT SYSTEM PERMEASE PROTEIN APPC"/>
    <property type="match status" value="1"/>
</dbReference>
<feature type="domain" description="ABC transmembrane type-1" evidence="8">
    <location>
        <begin position="129"/>
        <end position="324"/>
    </location>
</feature>
<comment type="subcellular location">
    <subcellularLocation>
        <location evidence="1 7">Cell membrane</location>
        <topology evidence="1 7">Multi-pass membrane protein</topology>
    </subcellularLocation>
</comment>
<evidence type="ECO:0000256" key="3">
    <source>
        <dbReference type="ARBA" id="ARBA00022475"/>
    </source>
</evidence>
<feature type="transmembrane region" description="Helical" evidence="7">
    <location>
        <begin position="164"/>
        <end position="185"/>
    </location>
</feature>
<dbReference type="PANTHER" id="PTHR43386:SF1">
    <property type="entry name" value="D,D-DIPEPTIDE TRANSPORT SYSTEM PERMEASE PROTEIN DDPC-RELATED"/>
    <property type="match status" value="1"/>
</dbReference>
<evidence type="ECO:0000256" key="1">
    <source>
        <dbReference type="ARBA" id="ARBA00004651"/>
    </source>
</evidence>
<evidence type="ECO:0000256" key="4">
    <source>
        <dbReference type="ARBA" id="ARBA00022692"/>
    </source>
</evidence>
<dbReference type="CDD" id="cd06261">
    <property type="entry name" value="TM_PBP2"/>
    <property type="match status" value="1"/>
</dbReference>
<evidence type="ECO:0000256" key="5">
    <source>
        <dbReference type="ARBA" id="ARBA00022989"/>
    </source>
</evidence>
<dbReference type="Pfam" id="PF00528">
    <property type="entry name" value="BPD_transp_1"/>
    <property type="match status" value="1"/>
</dbReference>
<name>A0A3P3R876_9EURY</name>
<sequence length="344" mass="37203">MSTKRGRIRISGFDADQVESRDPLSDWTADSEVTTESRWRRGWKRFKRNRSAMVGVAVVAVLSIAALLARPITVAGVPIQPIALAPYEPSTILYLQDPTVEVYDPPSLSHPMGIDDSGRDLFSRILYGGRYSISIGFVVVVLTAGFGTIYGAVSGYYGGWVDEIMMRIVDTIYAFPGLVLALIIVTILGGGYWQLVLAFTVFGWASYGRLVRGEVLSIKENEYVMAAKALGARDRWVILRHIIPNAIPPLLVVASLNIGTVVIGVAALGFLGLGMPPGTAEWGTMLDATRETLIQGPDGQIPWWATVYPGMAIFLFVMAMNMIGDGINDALDAQAATMDDQGGA</sequence>
<organism evidence="9 10">
    <name type="scientific">Halocatena pleomorpha</name>
    <dbReference type="NCBI Taxonomy" id="1785090"/>
    <lineage>
        <taxon>Archaea</taxon>
        <taxon>Methanobacteriati</taxon>
        <taxon>Methanobacteriota</taxon>
        <taxon>Stenosarchaea group</taxon>
        <taxon>Halobacteria</taxon>
        <taxon>Halobacteriales</taxon>
        <taxon>Natronomonadaceae</taxon>
        <taxon>Halocatena</taxon>
    </lineage>
</organism>
<keyword evidence="2 7" id="KW-0813">Transport</keyword>
<feature type="transmembrane region" description="Helical" evidence="7">
    <location>
        <begin position="131"/>
        <end position="152"/>
    </location>
</feature>
<evidence type="ECO:0000256" key="6">
    <source>
        <dbReference type="ARBA" id="ARBA00023136"/>
    </source>
</evidence>
<dbReference type="RefSeq" id="WP_124955358.1">
    <property type="nucleotide sequence ID" value="NZ_RRCH01000027.1"/>
</dbReference>
<dbReference type="Pfam" id="PF12911">
    <property type="entry name" value="OppC_N"/>
    <property type="match status" value="1"/>
</dbReference>
<proteinExistence type="inferred from homology"/>
<gene>
    <name evidence="9" type="ORF">EIK79_12040</name>
</gene>
<evidence type="ECO:0000313" key="9">
    <source>
        <dbReference type="EMBL" id="RRJ29682.1"/>
    </source>
</evidence>
<dbReference type="InterPro" id="IPR035906">
    <property type="entry name" value="MetI-like_sf"/>
</dbReference>
<protein>
    <submittedName>
        <fullName evidence="9">ABC transporter permease</fullName>
    </submittedName>
</protein>
<comment type="similarity">
    <text evidence="7">Belongs to the binding-protein-dependent transport system permease family.</text>
</comment>
<dbReference type="Proteomes" id="UP000282322">
    <property type="component" value="Unassembled WGS sequence"/>
</dbReference>
<dbReference type="Gene3D" id="1.10.3720.10">
    <property type="entry name" value="MetI-like"/>
    <property type="match status" value="1"/>
</dbReference>
<keyword evidence="5 7" id="KW-1133">Transmembrane helix</keyword>